<dbReference type="PRINTS" id="PR00046">
    <property type="entry name" value="SIGMA70FCT"/>
</dbReference>
<feature type="domain" description="RNA polymerase sigma-70 region 4" evidence="7">
    <location>
        <begin position="210"/>
        <end position="256"/>
    </location>
</feature>
<evidence type="ECO:0000256" key="2">
    <source>
        <dbReference type="ARBA" id="ARBA00023082"/>
    </source>
</evidence>
<keyword evidence="1" id="KW-0805">Transcription regulation</keyword>
<evidence type="ECO:0000256" key="5">
    <source>
        <dbReference type="SAM" id="MobiDB-lite"/>
    </source>
</evidence>
<dbReference type="InterPro" id="IPR007630">
    <property type="entry name" value="RNA_pol_sigma70_r4"/>
</dbReference>
<dbReference type="CDD" id="cd06171">
    <property type="entry name" value="Sigma70_r4"/>
    <property type="match status" value="1"/>
</dbReference>
<dbReference type="PANTHER" id="PTHR30385:SF4">
    <property type="entry name" value="RNA POLYMERASE SIGMA-E FACTOR"/>
    <property type="match status" value="1"/>
</dbReference>
<dbReference type="EMBL" id="JAFBBZ010000001">
    <property type="protein sequence ID" value="MBM7508708.1"/>
    <property type="molecule type" value="Genomic_DNA"/>
</dbReference>
<evidence type="ECO:0000259" key="6">
    <source>
        <dbReference type="Pfam" id="PF04542"/>
    </source>
</evidence>
<dbReference type="InterPro" id="IPR007627">
    <property type="entry name" value="RNA_pol_sigma70_r2"/>
</dbReference>
<reference evidence="8 9" key="1">
    <citation type="submission" date="2021-01" db="EMBL/GenBank/DDBJ databases">
        <title>Sequencing the genomes of 1000 actinobacteria strains.</title>
        <authorList>
            <person name="Klenk H.-P."/>
        </authorList>
    </citation>
    <scope>NUCLEOTIDE SEQUENCE [LARGE SCALE GENOMIC DNA]</scope>
    <source>
        <strain evidence="8 9">DSM 18239</strain>
    </source>
</reference>
<keyword evidence="9" id="KW-1185">Reference proteome</keyword>
<dbReference type="InterPro" id="IPR000943">
    <property type="entry name" value="RNA_pol_sigma70"/>
</dbReference>
<feature type="domain" description="RNA polymerase sigma-70 region 2" evidence="6">
    <location>
        <begin position="48"/>
        <end position="113"/>
    </location>
</feature>
<dbReference type="InterPro" id="IPR014284">
    <property type="entry name" value="RNA_pol_sigma-70_dom"/>
</dbReference>
<feature type="compositionally biased region" description="Polar residues" evidence="5">
    <location>
        <begin position="1"/>
        <end position="11"/>
    </location>
</feature>
<evidence type="ECO:0000256" key="3">
    <source>
        <dbReference type="ARBA" id="ARBA00023125"/>
    </source>
</evidence>
<keyword evidence="4" id="KW-0804">Transcription</keyword>
<evidence type="ECO:0000256" key="4">
    <source>
        <dbReference type="ARBA" id="ARBA00023163"/>
    </source>
</evidence>
<dbReference type="SUPFAM" id="SSF88946">
    <property type="entry name" value="Sigma2 domain of RNA polymerase sigma factors"/>
    <property type="match status" value="1"/>
</dbReference>
<dbReference type="InterPro" id="IPR013324">
    <property type="entry name" value="RNA_pol_sigma_r3/r4-like"/>
</dbReference>
<evidence type="ECO:0000313" key="8">
    <source>
        <dbReference type="EMBL" id="MBM7508708.1"/>
    </source>
</evidence>
<evidence type="ECO:0000256" key="1">
    <source>
        <dbReference type="ARBA" id="ARBA00023015"/>
    </source>
</evidence>
<name>A0ABS2MBY3_9ACTN</name>
<dbReference type="RefSeq" id="WP_193668157.1">
    <property type="nucleotide sequence ID" value="NZ_JACDTV010000004.1"/>
</dbReference>
<feature type="region of interest" description="Disordered" evidence="5">
    <location>
        <begin position="1"/>
        <end position="36"/>
    </location>
</feature>
<evidence type="ECO:0000259" key="7">
    <source>
        <dbReference type="Pfam" id="PF04545"/>
    </source>
</evidence>
<protein>
    <submittedName>
        <fullName evidence="8">RNA polymerase sigma-B factor</fullName>
    </submittedName>
</protein>
<dbReference type="NCBIfam" id="TIGR02937">
    <property type="entry name" value="sigma70-ECF"/>
    <property type="match status" value="1"/>
</dbReference>
<accession>A0ABS2MBY3</accession>
<proteinExistence type="predicted"/>
<dbReference type="InterPro" id="IPR013325">
    <property type="entry name" value="RNA_pol_sigma_r2"/>
</dbReference>
<evidence type="ECO:0000313" key="9">
    <source>
        <dbReference type="Proteomes" id="UP000732378"/>
    </source>
</evidence>
<dbReference type="Gene3D" id="1.20.120.1810">
    <property type="match status" value="1"/>
</dbReference>
<keyword evidence="2" id="KW-0731">Sigma factor</keyword>
<comment type="caution">
    <text evidence="8">The sequence shown here is derived from an EMBL/GenBank/DDBJ whole genome shotgun (WGS) entry which is preliminary data.</text>
</comment>
<dbReference type="PANTHER" id="PTHR30385">
    <property type="entry name" value="SIGMA FACTOR F FLAGELLAR"/>
    <property type="match status" value="1"/>
</dbReference>
<dbReference type="SUPFAM" id="SSF88659">
    <property type="entry name" value="Sigma3 and sigma4 domains of RNA polymerase sigma factors"/>
    <property type="match status" value="2"/>
</dbReference>
<dbReference type="Pfam" id="PF04545">
    <property type="entry name" value="Sigma70_r4"/>
    <property type="match status" value="1"/>
</dbReference>
<dbReference type="Proteomes" id="UP000732378">
    <property type="component" value="Unassembled WGS sequence"/>
</dbReference>
<sequence>MNTVSPLSTTMTRERRRSATSRLLTEARSQPPGPGRDALLDQVVLLNRGVATAVARRYRDRGVAWDDLEQIALEGLVRAVHRFDPDAGDDLLGFAVPTMRGEVLRYFRDHAWTVRPPRRVQDARRLVARSRDRLRVQLGREPSRLEVLADTGLDGSDYDESQRADGCFAATSLDQPLDEQTGTTLGDMMVDEHDQEETSDKRLLLAPAVRRLGERERHILHLRFVEDRTQSEIGRELGITQMHVSRLLARILEKLRRDIAA</sequence>
<dbReference type="Gene3D" id="1.20.140.160">
    <property type="match status" value="1"/>
</dbReference>
<keyword evidence="3" id="KW-0238">DNA-binding</keyword>
<dbReference type="Pfam" id="PF04542">
    <property type="entry name" value="Sigma70_r2"/>
    <property type="match status" value="1"/>
</dbReference>
<gene>
    <name evidence="8" type="ORF">JOE61_002522</name>
</gene>
<organism evidence="8 9">
    <name type="scientific">Nocardioides salarius</name>
    <dbReference type="NCBI Taxonomy" id="374513"/>
    <lineage>
        <taxon>Bacteria</taxon>
        <taxon>Bacillati</taxon>
        <taxon>Actinomycetota</taxon>
        <taxon>Actinomycetes</taxon>
        <taxon>Propionibacteriales</taxon>
        <taxon>Nocardioidaceae</taxon>
        <taxon>Nocardioides</taxon>
    </lineage>
</organism>